<evidence type="ECO:0000256" key="7">
    <source>
        <dbReference type="ARBA" id="ARBA00022989"/>
    </source>
</evidence>
<feature type="transmembrane region" description="Helical" evidence="13">
    <location>
        <begin position="6"/>
        <end position="36"/>
    </location>
</feature>
<dbReference type="Gene3D" id="1.20.1070.10">
    <property type="entry name" value="Rhodopsin 7-helix transmembrane proteins"/>
    <property type="match status" value="1"/>
</dbReference>
<proteinExistence type="inferred from homology"/>
<evidence type="ECO:0000256" key="4">
    <source>
        <dbReference type="ARBA" id="ARBA00022475"/>
    </source>
</evidence>
<dbReference type="FunFam" id="1.20.1070.10:FF:000033">
    <property type="entry name" value="Vomeronasal type-1 receptor"/>
    <property type="match status" value="1"/>
</dbReference>
<feature type="transmembrane region" description="Helical" evidence="13">
    <location>
        <begin position="57"/>
        <end position="88"/>
    </location>
</feature>
<dbReference type="InterPro" id="IPR004072">
    <property type="entry name" value="Vmron_rcpt_1"/>
</dbReference>
<evidence type="ECO:0000256" key="6">
    <source>
        <dbReference type="ARBA" id="ARBA00022692"/>
    </source>
</evidence>
<feature type="domain" description="G-protein coupled receptors family 1 profile" evidence="14">
    <location>
        <begin position="22"/>
        <end position="288"/>
    </location>
</feature>
<keyword evidence="6 13" id="KW-0812">Transmembrane</keyword>
<dbReference type="SUPFAM" id="SSF81321">
    <property type="entry name" value="Family A G protein-coupled receptor-like"/>
    <property type="match status" value="1"/>
</dbReference>
<dbReference type="OMA" id="SIPYFRD"/>
<accession>F6XAY3</accession>
<keyword evidence="11" id="KW-0325">Glycoprotein</keyword>
<evidence type="ECO:0000256" key="3">
    <source>
        <dbReference type="ARBA" id="ARBA00010663"/>
    </source>
</evidence>
<sequence>MFLNEQLMIIFVLSQAGIGLLGNLTLLMVYASIFFFQSNQKKTTDLILTHLIMTNTVILITQIFPGVVVTFGMMNFLGDVGCLIIMYIRRVARGLSICTTCLLSVFQAITISPSTSRWGQLKHRTPNYILPSLLFFWLLNMLIYINLVTKTMALKNVTITGSGYHVQSCSNVFRESYLNDITFIITMTFRDLFFLFLMSCTSGYMVMMLHQHRKRVQHIHTTNLSPKPSAESKATQSILLLVSCFVCFYCINSSITVYLNFMKKEDFQVYDIVAFLGGGYASLSPLVLISSDHRVRRAPCSLEEVRSLSLPRMGGYQSKSTSLGQVGPK</sequence>
<evidence type="ECO:0000259" key="14">
    <source>
        <dbReference type="PROSITE" id="PS50262"/>
    </source>
</evidence>
<evidence type="ECO:0000256" key="8">
    <source>
        <dbReference type="ARBA" id="ARBA00023040"/>
    </source>
</evidence>
<feature type="transmembrane region" description="Helical" evidence="13">
    <location>
        <begin position="267"/>
        <end position="289"/>
    </location>
</feature>
<keyword evidence="8 13" id="KW-0297">G-protein coupled receptor</keyword>
<keyword evidence="16" id="KW-1185">Reference proteome</keyword>
<dbReference type="CTD" id="100086855"/>
<comment type="subcellular location">
    <subcellularLocation>
        <location evidence="2 13">Cell membrane</location>
        <topology evidence="2 13">Multi-pass membrane protein</topology>
    </subcellularLocation>
</comment>
<evidence type="ECO:0000256" key="9">
    <source>
        <dbReference type="ARBA" id="ARBA00023136"/>
    </source>
</evidence>
<dbReference type="GO" id="GO:0005550">
    <property type="term" value="F:pheromone binding"/>
    <property type="evidence" value="ECO:0000318"/>
    <property type="project" value="GO_Central"/>
</dbReference>
<evidence type="ECO:0000256" key="2">
    <source>
        <dbReference type="ARBA" id="ARBA00004651"/>
    </source>
</evidence>
<keyword evidence="7 13" id="KW-1133">Transmembrane helix</keyword>
<dbReference type="InParanoid" id="F6XAY3"/>
<dbReference type="AlphaFoldDB" id="F6XAY3"/>
<evidence type="ECO:0000256" key="5">
    <source>
        <dbReference type="ARBA" id="ARBA00022507"/>
    </source>
</evidence>
<dbReference type="InterPro" id="IPR017452">
    <property type="entry name" value="GPCR_Rhodpsn_7TM"/>
</dbReference>
<reference evidence="15" key="2">
    <citation type="submission" date="2025-08" db="UniProtKB">
        <authorList>
            <consortium name="Ensembl"/>
        </authorList>
    </citation>
    <scope>IDENTIFICATION</scope>
    <source>
        <strain evidence="15">Glennie</strain>
    </source>
</reference>
<dbReference type="PROSITE" id="PS50262">
    <property type="entry name" value="G_PROTEIN_RECEP_F1_2"/>
    <property type="match status" value="1"/>
</dbReference>
<dbReference type="GO" id="GO:0007606">
    <property type="term" value="P:sensory perception of chemical stimulus"/>
    <property type="evidence" value="ECO:0007669"/>
    <property type="project" value="UniProtKB-ARBA"/>
</dbReference>
<dbReference type="GeneID" id="100086855"/>
<keyword evidence="9 13" id="KW-0472">Membrane</keyword>
<keyword evidence="12 13" id="KW-0807">Transducer</keyword>
<dbReference type="eggNOG" id="ENOG502RD1P">
    <property type="taxonomic scope" value="Eukaryota"/>
</dbReference>
<keyword evidence="4 13" id="KW-1003">Cell membrane</keyword>
<dbReference type="PRINTS" id="PR01534">
    <property type="entry name" value="VOMERONASL1R"/>
</dbReference>
<reference evidence="15 16" key="1">
    <citation type="journal article" date="2008" name="Nature">
        <title>Genome analysis of the platypus reveals unique signatures of evolution.</title>
        <authorList>
            <person name="Warren W.C."/>
            <person name="Hillier L.W."/>
            <person name="Marshall Graves J.A."/>
            <person name="Birney E."/>
            <person name="Ponting C.P."/>
            <person name="Grutzner F."/>
            <person name="Belov K."/>
            <person name="Miller W."/>
            <person name="Clarke L."/>
            <person name="Chinwalla A.T."/>
            <person name="Yang S.P."/>
            <person name="Heger A."/>
            <person name="Locke D.P."/>
            <person name="Miethke P."/>
            <person name="Waters P.D."/>
            <person name="Veyrunes F."/>
            <person name="Fulton L."/>
            <person name="Fulton B."/>
            <person name="Graves T."/>
            <person name="Wallis J."/>
            <person name="Puente X.S."/>
            <person name="Lopez-Otin C."/>
            <person name="Ordonez G.R."/>
            <person name="Eichler E.E."/>
            <person name="Chen L."/>
            <person name="Cheng Z."/>
            <person name="Deakin J.E."/>
            <person name="Alsop A."/>
            <person name="Thompson K."/>
            <person name="Kirby P."/>
            <person name="Papenfuss A.T."/>
            <person name="Wakefield M.J."/>
            <person name="Olender T."/>
            <person name="Lancet D."/>
            <person name="Huttley G.A."/>
            <person name="Smit A.F."/>
            <person name="Pask A."/>
            <person name="Temple-Smith P."/>
            <person name="Batzer M.A."/>
            <person name="Walker J.A."/>
            <person name="Konkel M.K."/>
            <person name="Harris R.S."/>
            <person name="Whittington C.M."/>
            <person name="Wong E.S."/>
            <person name="Gemmell N.J."/>
            <person name="Buschiazzo E."/>
            <person name="Vargas Jentzsch I.M."/>
            <person name="Merkel A."/>
            <person name="Schmitz J."/>
            <person name="Zemann A."/>
            <person name="Churakov G."/>
            <person name="Kriegs J.O."/>
            <person name="Brosius J."/>
            <person name="Murchison E.P."/>
            <person name="Sachidanandam R."/>
            <person name="Smith C."/>
            <person name="Hannon G.J."/>
            <person name="Tsend-Ayush E."/>
            <person name="McMillan D."/>
            <person name="Attenborough R."/>
            <person name="Rens W."/>
            <person name="Ferguson-Smith M."/>
            <person name="Lefevre C.M."/>
            <person name="Sharp J.A."/>
            <person name="Nicholas K.R."/>
            <person name="Ray D.A."/>
            <person name="Kube M."/>
            <person name="Reinhardt R."/>
            <person name="Pringle T.H."/>
            <person name="Taylor J."/>
            <person name="Jones R.C."/>
            <person name="Nixon B."/>
            <person name="Dacheux J.L."/>
            <person name="Niwa H."/>
            <person name="Sekita Y."/>
            <person name="Huang X."/>
            <person name="Stark A."/>
            <person name="Kheradpour P."/>
            <person name="Kellis M."/>
            <person name="Flicek P."/>
            <person name="Chen Y."/>
            <person name="Webber C."/>
            <person name="Hardison R."/>
            <person name="Nelson J."/>
            <person name="Hallsworth-Pepin K."/>
            <person name="Delehaunty K."/>
            <person name="Markovic C."/>
            <person name="Minx P."/>
            <person name="Feng Y."/>
            <person name="Kremitzki C."/>
            <person name="Mitreva M."/>
            <person name="Glasscock J."/>
            <person name="Wylie T."/>
            <person name="Wohldmann P."/>
            <person name="Thiru P."/>
            <person name="Nhan M.N."/>
            <person name="Pohl C.S."/>
            <person name="Smith S.M."/>
            <person name="Hou S."/>
            <person name="Nefedov M."/>
            <person name="de Jong P.J."/>
            <person name="Renfree M.B."/>
            <person name="Mardis E.R."/>
            <person name="Wilson R.K."/>
        </authorList>
    </citation>
    <scope>NUCLEOTIDE SEQUENCE [LARGE SCALE GENOMIC DNA]</scope>
    <source>
        <strain evidence="15 16">Glennie</strain>
    </source>
</reference>
<dbReference type="GO" id="GO:0019236">
    <property type="term" value="P:response to pheromone"/>
    <property type="evidence" value="ECO:0007669"/>
    <property type="project" value="UniProtKB-KW"/>
</dbReference>
<organism evidence="15 16">
    <name type="scientific">Ornithorhynchus anatinus</name>
    <name type="common">Duckbill platypus</name>
    <dbReference type="NCBI Taxonomy" id="9258"/>
    <lineage>
        <taxon>Eukaryota</taxon>
        <taxon>Metazoa</taxon>
        <taxon>Chordata</taxon>
        <taxon>Craniata</taxon>
        <taxon>Vertebrata</taxon>
        <taxon>Euteleostomi</taxon>
        <taxon>Mammalia</taxon>
        <taxon>Monotremata</taxon>
        <taxon>Ornithorhynchidae</taxon>
        <taxon>Ornithorhynchus</taxon>
    </lineage>
</organism>
<reference evidence="15" key="3">
    <citation type="submission" date="2025-09" db="UniProtKB">
        <authorList>
            <consortium name="Ensembl"/>
        </authorList>
    </citation>
    <scope>IDENTIFICATION</scope>
    <source>
        <strain evidence="15">Glennie</strain>
    </source>
</reference>
<evidence type="ECO:0000313" key="16">
    <source>
        <dbReference type="Proteomes" id="UP000002279"/>
    </source>
</evidence>
<comment type="similarity">
    <text evidence="3 13">Belongs to the G-protein coupled receptor 1 family.</text>
</comment>
<keyword evidence="10 13" id="KW-0675">Receptor</keyword>
<evidence type="ECO:0000256" key="13">
    <source>
        <dbReference type="RuleBase" id="RU364061"/>
    </source>
</evidence>
<evidence type="ECO:0000256" key="12">
    <source>
        <dbReference type="ARBA" id="ARBA00023224"/>
    </source>
</evidence>
<feature type="transmembrane region" description="Helical" evidence="13">
    <location>
        <begin position="128"/>
        <end position="147"/>
    </location>
</feature>
<dbReference type="Proteomes" id="UP000002279">
    <property type="component" value="Chromosome X5"/>
</dbReference>
<dbReference type="HOGENOM" id="CLU_058641_4_0_1"/>
<dbReference type="GeneTree" id="ENSGT00960000186612"/>
<dbReference type="KEGG" id="oaa:100086855"/>
<feature type="transmembrane region" description="Helical" evidence="13">
    <location>
        <begin position="94"/>
        <end position="116"/>
    </location>
</feature>
<dbReference type="Ensembl" id="ENSOANT00000010615.2">
    <property type="protein sequence ID" value="ENSOANP00000010613.2"/>
    <property type="gene ID" value="ENSOANG00000006653.4"/>
</dbReference>
<comment type="function">
    <text evidence="1">Putative pheromone receptor.</text>
</comment>
<keyword evidence="5 13" id="KW-0589">Pheromone response</keyword>
<dbReference type="RefSeq" id="NP_001240450.1">
    <property type="nucleotide sequence ID" value="NM_001253521.1"/>
</dbReference>
<feature type="transmembrane region" description="Helical" evidence="13">
    <location>
        <begin position="238"/>
        <end position="261"/>
    </location>
</feature>
<dbReference type="GO" id="GO:0005886">
    <property type="term" value="C:plasma membrane"/>
    <property type="evidence" value="ECO:0000318"/>
    <property type="project" value="GO_Central"/>
</dbReference>
<dbReference type="PANTHER" id="PTHR24062">
    <property type="entry name" value="VOMERONASAL TYPE-1 RECEPTOR"/>
    <property type="match status" value="1"/>
</dbReference>
<evidence type="ECO:0000313" key="15">
    <source>
        <dbReference type="Ensembl" id="ENSOANP00000010613.2"/>
    </source>
</evidence>
<protein>
    <recommendedName>
        <fullName evidence="13">Vomeronasal type-1 receptor</fullName>
    </recommendedName>
</protein>
<dbReference type="GO" id="GO:0016503">
    <property type="term" value="F:pheromone receptor activity"/>
    <property type="evidence" value="ECO:0007669"/>
    <property type="project" value="InterPro"/>
</dbReference>
<evidence type="ECO:0000256" key="10">
    <source>
        <dbReference type="ARBA" id="ARBA00023170"/>
    </source>
</evidence>
<gene>
    <name evidence="15" type="primary">ORNANAV1R3129</name>
</gene>
<feature type="transmembrane region" description="Helical" evidence="13">
    <location>
        <begin position="181"/>
        <end position="207"/>
    </location>
</feature>
<name>F6XAY3_ORNAN</name>
<dbReference type="OrthoDB" id="9623738at2759"/>
<dbReference type="Pfam" id="PF03402">
    <property type="entry name" value="V1R"/>
    <property type="match status" value="1"/>
</dbReference>
<evidence type="ECO:0000256" key="11">
    <source>
        <dbReference type="ARBA" id="ARBA00023180"/>
    </source>
</evidence>
<evidence type="ECO:0000256" key="1">
    <source>
        <dbReference type="ARBA" id="ARBA00003878"/>
    </source>
</evidence>